<accession>A0A364RJE4</accession>
<gene>
    <name evidence="3" type="ORF">DP923_04980</name>
</gene>
<evidence type="ECO:0000313" key="4">
    <source>
        <dbReference type="Proteomes" id="UP000251692"/>
    </source>
</evidence>
<dbReference type="InterPro" id="IPR003509">
    <property type="entry name" value="UPF0102_YraN-like"/>
</dbReference>
<reference evidence="3 4" key="2">
    <citation type="submission" date="2018-07" db="EMBL/GenBank/DDBJ databases">
        <title>Pontibacter sp. 2b14 genomic sequence and assembly.</title>
        <authorList>
            <person name="Du Z.-J."/>
        </authorList>
    </citation>
    <scope>NUCLEOTIDE SEQUENCE [LARGE SCALE GENOMIC DNA]</scope>
    <source>
        <strain evidence="3 4">2b14</strain>
    </source>
</reference>
<comment type="caution">
    <text evidence="3">The sequence shown here is derived from an EMBL/GenBank/DDBJ whole genome shotgun (WGS) entry which is preliminary data.</text>
</comment>
<dbReference type="NCBIfam" id="NF009150">
    <property type="entry name" value="PRK12497.1-3"/>
    <property type="match status" value="1"/>
</dbReference>
<dbReference type="NCBIfam" id="TIGR00252">
    <property type="entry name" value="YraN family protein"/>
    <property type="match status" value="1"/>
</dbReference>
<evidence type="ECO:0000256" key="1">
    <source>
        <dbReference type="ARBA" id="ARBA00006738"/>
    </source>
</evidence>
<proteinExistence type="inferred from homology"/>
<name>A0A364RJE4_9BACT</name>
<evidence type="ECO:0000313" key="3">
    <source>
        <dbReference type="EMBL" id="RAU84395.1"/>
    </source>
</evidence>
<dbReference type="Pfam" id="PF02021">
    <property type="entry name" value="UPF0102"/>
    <property type="match status" value="1"/>
</dbReference>
<reference evidence="3 4" key="1">
    <citation type="submission" date="2018-06" db="EMBL/GenBank/DDBJ databases">
        <authorList>
            <person name="Liu Z.-W."/>
        </authorList>
    </citation>
    <scope>NUCLEOTIDE SEQUENCE [LARGE SCALE GENOMIC DNA]</scope>
    <source>
        <strain evidence="3 4">2b14</strain>
    </source>
</reference>
<comment type="similarity">
    <text evidence="1 2">Belongs to the UPF0102 family.</text>
</comment>
<dbReference type="SUPFAM" id="SSF52980">
    <property type="entry name" value="Restriction endonuclease-like"/>
    <property type="match status" value="1"/>
</dbReference>
<organism evidence="3 4">
    <name type="scientific">Pontibacter arcticus</name>
    <dbReference type="NCBI Taxonomy" id="2080288"/>
    <lineage>
        <taxon>Bacteria</taxon>
        <taxon>Pseudomonadati</taxon>
        <taxon>Bacteroidota</taxon>
        <taxon>Cytophagia</taxon>
        <taxon>Cytophagales</taxon>
        <taxon>Hymenobacteraceae</taxon>
        <taxon>Pontibacter</taxon>
    </lineage>
</organism>
<protein>
    <recommendedName>
        <fullName evidence="2">UPF0102 protein DP923_04980</fullName>
    </recommendedName>
</protein>
<dbReference type="Gene3D" id="3.40.1350.10">
    <property type="match status" value="1"/>
</dbReference>
<dbReference type="InterPro" id="IPR011335">
    <property type="entry name" value="Restrct_endonuc-II-like"/>
</dbReference>
<sequence length="120" mass="14004">MASQTYNRILTGQQGEDSATQYLTENGYTILCRNYRYKRAEIDIIAQKPDLLVFVEVKTRTTAKYGHPEEAVSRRKEELFLEAAAAYIEEINWQHDVRFDIISITLTDKQVLHHIEDAFH</sequence>
<dbReference type="InterPro" id="IPR011856">
    <property type="entry name" value="tRNA_endonuc-like_dom_sf"/>
</dbReference>
<dbReference type="AlphaFoldDB" id="A0A364RJE4"/>
<dbReference type="PANTHER" id="PTHR34039:SF1">
    <property type="entry name" value="UPF0102 PROTEIN YRAN"/>
    <property type="match status" value="1"/>
</dbReference>
<dbReference type="HAMAP" id="MF_00048">
    <property type="entry name" value="UPF0102"/>
    <property type="match status" value="1"/>
</dbReference>
<keyword evidence="4" id="KW-1185">Reference proteome</keyword>
<dbReference type="EMBL" id="QMDV01000001">
    <property type="protein sequence ID" value="RAU84395.1"/>
    <property type="molecule type" value="Genomic_DNA"/>
</dbReference>
<evidence type="ECO:0000256" key="2">
    <source>
        <dbReference type="HAMAP-Rule" id="MF_00048"/>
    </source>
</evidence>
<dbReference type="Proteomes" id="UP000251692">
    <property type="component" value="Unassembled WGS sequence"/>
</dbReference>
<dbReference type="NCBIfam" id="NF009154">
    <property type="entry name" value="PRK12497.3-3"/>
    <property type="match status" value="1"/>
</dbReference>
<dbReference type="OrthoDB" id="9802516at2"/>
<dbReference type="CDD" id="cd20736">
    <property type="entry name" value="PoNe_Nuclease"/>
    <property type="match status" value="1"/>
</dbReference>
<dbReference type="PANTHER" id="PTHR34039">
    <property type="entry name" value="UPF0102 PROTEIN YRAN"/>
    <property type="match status" value="1"/>
</dbReference>
<dbReference type="RefSeq" id="WP_112304675.1">
    <property type="nucleotide sequence ID" value="NZ_QMDV01000001.1"/>
</dbReference>
<dbReference type="GO" id="GO:0003676">
    <property type="term" value="F:nucleic acid binding"/>
    <property type="evidence" value="ECO:0007669"/>
    <property type="project" value="InterPro"/>
</dbReference>